<evidence type="ECO:0000256" key="1">
    <source>
        <dbReference type="ARBA" id="ARBA00006271"/>
    </source>
</evidence>
<evidence type="ECO:0000256" key="7">
    <source>
        <dbReference type="ARBA" id="ARBA00023204"/>
    </source>
</evidence>
<keyword evidence="7 9" id="KW-0234">DNA repair</keyword>
<evidence type="ECO:0000256" key="8">
    <source>
        <dbReference type="ARBA" id="ARBA00024647"/>
    </source>
</evidence>
<keyword evidence="6 9" id="KW-0238">DNA-binding</keyword>
<feature type="domain" description="DNA mismatch repair proteins mutS family" evidence="11">
    <location>
        <begin position="697"/>
        <end position="713"/>
    </location>
</feature>
<dbReference type="Pfam" id="PF01624">
    <property type="entry name" value="MutS_I"/>
    <property type="match status" value="1"/>
</dbReference>
<dbReference type="Gene3D" id="3.30.420.110">
    <property type="entry name" value="MutS, connector domain"/>
    <property type="match status" value="1"/>
</dbReference>
<evidence type="ECO:0000259" key="11">
    <source>
        <dbReference type="PROSITE" id="PS00486"/>
    </source>
</evidence>
<name>A0A9E2KJF7_9FIRM</name>
<dbReference type="NCBIfam" id="NF003810">
    <property type="entry name" value="PRK05399.1"/>
    <property type="match status" value="1"/>
</dbReference>
<dbReference type="SMART" id="SM00534">
    <property type="entry name" value="MUTSac"/>
    <property type="match status" value="1"/>
</dbReference>
<dbReference type="HAMAP" id="MF_00096">
    <property type="entry name" value="MutS"/>
    <property type="match status" value="1"/>
</dbReference>
<dbReference type="SMART" id="SM00533">
    <property type="entry name" value="MUTSd"/>
    <property type="match status" value="1"/>
</dbReference>
<dbReference type="InterPro" id="IPR007861">
    <property type="entry name" value="DNA_mismatch_repair_MutS_clamp"/>
</dbReference>
<keyword evidence="5 9" id="KW-0067">ATP-binding</keyword>
<evidence type="ECO:0000313" key="12">
    <source>
        <dbReference type="EMBL" id="MBU3818883.1"/>
    </source>
</evidence>
<reference evidence="12" key="1">
    <citation type="journal article" date="2021" name="PeerJ">
        <title>Extensive microbial diversity within the chicken gut microbiome revealed by metagenomics and culture.</title>
        <authorList>
            <person name="Gilroy R."/>
            <person name="Ravi A."/>
            <person name="Getino M."/>
            <person name="Pursley I."/>
            <person name="Horton D.L."/>
            <person name="Alikhan N.F."/>
            <person name="Baker D."/>
            <person name="Gharbi K."/>
            <person name="Hall N."/>
            <person name="Watson M."/>
            <person name="Adriaenssens E.M."/>
            <person name="Foster-Nyarko E."/>
            <person name="Jarju S."/>
            <person name="Secka A."/>
            <person name="Antonio M."/>
            <person name="Oren A."/>
            <person name="Chaudhuri R.R."/>
            <person name="La Ragione R."/>
            <person name="Hildebrand F."/>
            <person name="Pallen M.J."/>
        </authorList>
    </citation>
    <scope>NUCLEOTIDE SEQUENCE</scope>
    <source>
        <strain evidence="12">742</strain>
    </source>
</reference>
<evidence type="ECO:0000256" key="3">
    <source>
        <dbReference type="ARBA" id="ARBA00022741"/>
    </source>
</evidence>
<dbReference type="InterPro" id="IPR007695">
    <property type="entry name" value="DNA_mismatch_repair_MutS-lik_N"/>
</dbReference>
<gene>
    <name evidence="9 12" type="primary">mutS</name>
    <name evidence="12" type="ORF">H9864_00625</name>
</gene>
<dbReference type="GO" id="GO:0030983">
    <property type="term" value="F:mismatched DNA binding"/>
    <property type="evidence" value="ECO:0007669"/>
    <property type="project" value="InterPro"/>
</dbReference>
<keyword evidence="4 9" id="KW-0227">DNA damage</keyword>
<dbReference type="InterPro" id="IPR005748">
    <property type="entry name" value="DNA_mismatch_repair_MutS"/>
</dbReference>
<dbReference type="InterPro" id="IPR007696">
    <property type="entry name" value="DNA_mismatch_repair_MutS_core"/>
</dbReference>
<comment type="function">
    <text evidence="8 9">This protein is involved in the repair of mismatches in DNA. It is possible that it carries out the mismatch recognition step. This protein has a weak ATPase activity.</text>
</comment>
<evidence type="ECO:0000313" key="13">
    <source>
        <dbReference type="Proteomes" id="UP000824178"/>
    </source>
</evidence>
<dbReference type="AlphaFoldDB" id="A0A9E2KJF7"/>
<dbReference type="FunFam" id="1.10.1420.10:FF:000001">
    <property type="entry name" value="DNA mismatch repair protein MutS"/>
    <property type="match status" value="1"/>
</dbReference>
<comment type="caution">
    <text evidence="12">The sequence shown here is derived from an EMBL/GenBank/DDBJ whole genome shotgun (WGS) entry which is preliminary data.</text>
</comment>
<dbReference type="GO" id="GO:0005524">
    <property type="term" value="F:ATP binding"/>
    <property type="evidence" value="ECO:0007669"/>
    <property type="project" value="UniProtKB-UniRule"/>
</dbReference>
<dbReference type="FunFam" id="3.40.50.300:FF:000870">
    <property type="entry name" value="MutS protein homolog 4"/>
    <property type="match status" value="1"/>
</dbReference>
<dbReference type="Pfam" id="PF00488">
    <property type="entry name" value="MutS_V"/>
    <property type="match status" value="1"/>
</dbReference>
<dbReference type="InterPro" id="IPR016151">
    <property type="entry name" value="DNA_mismatch_repair_MutS_N"/>
</dbReference>
<dbReference type="Proteomes" id="UP000824178">
    <property type="component" value="Unassembled WGS sequence"/>
</dbReference>
<dbReference type="FunFam" id="3.40.1170.10:FF:000001">
    <property type="entry name" value="DNA mismatch repair protein MutS"/>
    <property type="match status" value="1"/>
</dbReference>
<dbReference type="PIRSF" id="PIRSF037677">
    <property type="entry name" value="DNA_mis_repair_Msh6"/>
    <property type="match status" value="1"/>
</dbReference>
<dbReference type="InterPro" id="IPR007860">
    <property type="entry name" value="DNA_mmatch_repair_MutS_con_dom"/>
</dbReference>
<dbReference type="PANTHER" id="PTHR11361">
    <property type="entry name" value="DNA MISMATCH REPAIR PROTEIN MUTS FAMILY MEMBER"/>
    <property type="match status" value="1"/>
</dbReference>
<dbReference type="GO" id="GO:0140664">
    <property type="term" value="F:ATP-dependent DNA damage sensor activity"/>
    <property type="evidence" value="ECO:0007669"/>
    <property type="project" value="InterPro"/>
</dbReference>
<dbReference type="InterPro" id="IPR036678">
    <property type="entry name" value="MutS_con_dom_sf"/>
</dbReference>
<dbReference type="SUPFAM" id="SSF55271">
    <property type="entry name" value="DNA repair protein MutS, domain I"/>
    <property type="match status" value="1"/>
</dbReference>
<dbReference type="SUPFAM" id="SSF53150">
    <property type="entry name" value="DNA repair protein MutS, domain II"/>
    <property type="match status" value="1"/>
</dbReference>
<dbReference type="Gene3D" id="3.40.50.300">
    <property type="entry name" value="P-loop containing nucleotide triphosphate hydrolases"/>
    <property type="match status" value="1"/>
</dbReference>
<protein>
    <recommendedName>
        <fullName evidence="2 9">DNA mismatch repair protein MutS</fullName>
    </recommendedName>
</protein>
<dbReference type="PANTHER" id="PTHR11361:SF34">
    <property type="entry name" value="DNA MISMATCH REPAIR PROTEIN MSH1, MITOCHONDRIAL"/>
    <property type="match status" value="1"/>
</dbReference>
<dbReference type="Gene3D" id="3.40.1170.10">
    <property type="entry name" value="DNA repair protein MutS, domain I"/>
    <property type="match status" value="1"/>
</dbReference>
<dbReference type="InterPro" id="IPR000432">
    <property type="entry name" value="DNA_mismatch_repair_MutS_C"/>
</dbReference>
<dbReference type="Pfam" id="PF05188">
    <property type="entry name" value="MutS_II"/>
    <property type="match status" value="1"/>
</dbReference>
<evidence type="ECO:0000256" key="10">
    <source>
        <dbReference type="RuleBase" id="RU003756"/>
    </source>
</evidence>
<evidence type="ECO:0000256" key="2">
    <source>
        <dbReference type="ARBA" id="ARBA00021982"/>
    </source>
</evidence>
<dbReference type="SUPFAM" id="SSF48334">
    <property type="entry name" value="DNA repair protein MutS, domain III"/>
    <property type="match status" value="1"/>
</dbReference>
<dbReference type="Pfam" id="PF05192">
    <property type="entry name" value="MutS_III"/>
    <property type="match status" value="1"/>
</dbReference>
<proteinExistence type="inferred from homology"/>
<evidence type="ECO:0000256" key="9">
    <source>
        <dbReference type="HAMAP-Rule" id="MF_00096"/>
    </source>
</evidence>
<dbReference type="EMBL" id="JAHLFH010000012">
    <property type="protein sequence ID" value="MBU3818883.1"/>
    <property type="molecule type" value="Genomic_DNA"/>
</dbReference>
<evidence type="ECO:0000256" key="6">
    <source>
        <dbReference type="ARBA" id="ARBA00023125"/>
    </source>
</evidence>
<dbReference type="NCBIfam" id="TIGR01070">
    <property type="entry name" value="mutS1"/>
    <property type="match status" value="1"/>
</dbReference>
<dbReference type="GO" id="GO:0003684">
    <property type="term" value="F:damaged DNA binding"/>
    <property type="evidence" value="ECO:0007669"/>
    <property type="project" value="UniProtKB-UniRule"/>
</dbReference>
<dbReference type="InterPro" id="IPR045076">
    <property type="entry name" value="MutS"/>
</dbReference>
<dbReference type="Pfam" id="PF05190">
    <property type="entry name" value="MutS_IV"/>
    <property type="match status" value="1"/>
</dbReference>
<feature type="binding site" evidence="9">
    <location>
        <begin position="623"/>
        <end position="630"/>
    </location>
    <ligand>
        <name>ATP</name>
        <dbReference type="ChEBI" id="CHEBI:30616"/>
    </ligand>
</feature>
<organism evidence="12 13">
    <name type="scientific">Candidatus Faecalibacterium intestinavium</name>
    <dbReference type="NCBI Taxonomy" id="2838580"/>
    <lineage>
        <taxon>Bacteria</taxon>
        <taxon>Bacillati</taxon>
        <taxon>Bacillota</taxon>
        <taxon>Clostridia</taxon>
        <taxon>Eubacteriales</taxon>
        <taxon>Oscillospiraceae</taxon>
        <taxon>Faecalibacterium</taxon>
    </lineage>
</organism>
<dbReference type="CDD" id="cd03284">
    <property type="entry name" value="ABC_MutS1"/>
    <property type="match status" value="1"/>
</dbReference>
<comment type="similarity">
    <text evidence="1 9 10">Belongs to the DNA mismatch repair MutS family.</text>
</comment>
<dbReference type="Gene3D" id="1.10.1420.10">
    <property type="match status" value="2"/>
</dbReference>
<dbReference type="GO" id="GO:0005829">
    <property type="term" value="C:cytosol"/>
    <property type="evidence" value="ECO:0007669"/>
    <property type="project" value="TreeGrafter"/>
</dbReference>
<reference evidence="12" key="2">
    <citation type="submission" date="2021-04" db="EMBL/GenBank/DDBJ databases">
        <authorList>
            <person name="Gilroy R."/>
        </authorList>
    </citation>
    <scope>NUCLEOTIDE SEQUENCE</scope>
    <source>
        <strain evidence="12">742</strain>
    </source>
</reference>
<accession>A0A9E2KJF7</accession>
<evidence type="ECO:0000256" key="5">
    <source>
        <dbReference type="ARBA" id="ARBA00022840"/>
    </source>
</evidence>
<keyword evidence="3 9" id="KW-0547">Nucleotide-binding</keyword>
<dbReference type="InterPro" id="IPR027417">
    <property type="entry name" value="P-loop_NTPase"/>
</dbReference>
<dbReference type="InterPro" id="IPR036187">
    <property type="entry name" value="DNA_mismatch_repair_MutS_sf"/>
</dbReference>
<dbReference type="SUPFAM" id="SSF52540">
    <property type="entry name" value="P-loop containing nucleoside triphosphate hydrolases"/>
    <property type="match status" value="1"/>
</dbReference>
<sequence length="873" mass="97183">MAEFSPMMQQYFEIKNQHKDEILFYRIGDFYEMFYDDAITASRELDLTLTGKQCGQDERAPMCGVPFHSYETYMARLIAKGYKVAICEQVEDPAKAKGLVKRDIIRVVTPGTVIESSMLQDDRNNYIASVYLREDRAGVCFADISTGTAHITELQSAKIQVAIIAELCRYHPSEVLLNPGLLSCREVTNYIKKNMHCSVELVEDERYAPGLVEDALSGQFGRDWARTTQINPKGLVPYAMGALLEYLHDTQIKGVERLKTVLCYTEAQFMRLSPVTRANLELTETMRGREKRGTLLWVLDQTSTAMGKRLLRSWVEQPLVSSEVINRRLNAVESLVHETVARGELGETLRYIADIERLMTRTVYGSATPKEIYTLAQTCDRLPEIKQLASGCGCPELAALAAEIDPLDQIKTKIYAAVDKDAPSTLKEGGVIAAGYNSEVDELRSIRDNSKGVLAQLEARLREETGIPKLKIGFNHVFGYYIEVSNSYKSLVPESYIRKQTLTGGERYITQELKDLENKILGAHERLIALERRLFDELLESIGQELDRIQRTANAVARLDVLVSLAQVAADNNYCRPVVDDSDQLKIVEGRHPVVEQVLKGDLFVPNDTLLDCGENRCLIITGPNMAGKSTYMRQNALIALMAQIGSFVPARECRVGVVDAVFTRVGASDDLAAGQSTFMVEMTEVAEILKSATRRSLVVLDEIGRGTSTFDGMSIARAVVEHIADPARGLGCKTLFATHYHELTDLEGAVEGVKNYNIAVKKRGEDITFLRRIIRGPADDSYGIEVAKLAGLPGSVTRRAHEVLRTLEAAAPKHSVEQMDFDTLQEYASPALPAEAMEKLETLDLETLTPIEALNFLFELKKILKGTLNKNG</sequence>
<evidence type="ECO:0000256" key="4">
    <source>
        <dbReference type="ARBA" id="ARBA00022763"/>
    </source>
</evidence>
<dbReference type="PROSITE" id="PS00486">
    <property type="entry name" value="DNA_MISMATCH_REPAIR_2"/>
    <property type="match status" value="1"/>
</dbReference>
<dbReference type="InterPro" id="IPR017261">
    <property type="entry name" value="DNA_mismatch_repair_MutS/MSH"/>
</dbReference>
<dbReference type="GO" id="GO:0006298">
    <property type="term" value="P:mismatch repair"/>
    <property type="evidence" value="ECO:0007669"/>
    <property type="project" value="UniProtKB-UniRule"/>
</dbReference>